<dbReference type="RefSeq" id="WP_273640599.1">
    <property type="nucleotide sequence ID" value="NZ_JAQQXP010000001.1"/>
</dbReference>
<accession>A0ABT5L6H3</accession>
<evidence type="ECO:0000313" key="1">
    <source>
        <dbReference type="EMBL" id="MDC8831353.1"/>
    </source>
</evidence>
<evidence type="ECO:0000313" key="2">
    <source>
        <dbReference type="Proteomes" id="UP001218788"/>
    </source>
</evidence>
<organism evidence="1 2">
    <name type="scientific">Alteromonas gilva</name>
    <dbReference type="NCBI Taxonomy" id="2987522"/>
    <lineage>
        <taxon>Bacteria</taxon>
        <taxon>Pseudomonadati</taxon>
        <taxon>Pseudomonadota</taxon>
        <taxon>Gammaproteobacteria</taxon>
        <taxon>Alteromonadales</taxon>
        <taxon>Alteromonadaceae</taxon>
        <taxon>Alteromonas/Salinimonas group</taxon>
        <taxon>Alteromonas</taxon>
    </lineage>
</organism>
<evidence type="ECO:0008006" key="3">
    <source>
        <dbReference type="Google" id="ProtNLM"/>
    </source>
</evidence>
<reference evidence="1 2" key="1">
    <citation type="submission" date="2022-10" db="EMBL/GenBank/DDBJ databases">
        <title>Alteromonas sp. chi3 Genome sequencing.</title>
        <authorList>
            <person name="Park S."/>
        </authorList>
    </citation>
    <scope>NUCLEOTIDE SEQUENCE [LARGE SCALE GENOMIC DNA]</scope>
    <source>
        <strain evidence="2">chi3</strain>
    </source>
</reference>
<protein>
    <recommendedName>
        <fullName evidence="3">Lipoprotein</fullName>
    </recommendedName>
</protein>
<keyword evidence="2" id="KW-1185">Reference proteome</keyword>
<dbReference type="EMBL" id="JAQQXP010000001">
    <property type="protein sequence ID" value="MDC8831353.1"/>
    <property type="molecule type" value="Genomic_DNA"/>
</dbReference>
<comment type="caution">
    <text evidence="1">The sequence shown here is derived from an EMBL/GenBank/DDBJ whole genome shotgun (WGS) entry which is preliminary data.</text>
</comment>
<sequence length="166" mass="18169">MKKIPGIIAIALLAGCAAVNYSEIENSQAVIKNLNVTELGKAGTDKYQLDVKFDYSISDYHDIPELYTCSVLFVTSETEMITRLENANPCRIDSKTGSVSVKWNTPLSLGAGYSREALSKMALPIKYLVAIHQKKTSNKNVVIGMSEVLYLNTKHNSHIVSVASSL</sequence>
<dbReference type="PROSITE" id="PS51257">
    <property type="entry name" value="PROKAR_LIPOPROTEIN"/>
    <property type="match status" value="1"/>
</dbReference>
<name>A0ABT5L6H3_9ALTE</name>
<gene>
    <name evidence="1" type="ORF">OIK42_11335</name>
</gene>
<proteinExistence type="predicted"/>
<dbReference type="Proteomes" id="UP001218788">
    <property type="component" value="Unassembled WGS sequence"/>
</dbReference>